<sequence>MLNFNKKVYLSFASTLVIAALTGCGGGGGGGSNSGREVTPDGGPISESSDLIEISLGNTAEAISLSTQPFFFVDVLEEFWFSDPLTDQSVDGPAGGVATVSIQNGILEVDYDNFALTEALRVDGIQRQEFLEADFSISTNNEFSPIEGLLVFENFQVITDDADITFDGELSTSDIQGSEITMNITAADNLSGEVLTITDTVISYDSTNSQDAVADLQGSVVSSIAGSVTFSTENPLVNPTIDPETTEFTAEGNGVLTIEGEESAVKLVAQNTNFVSLVFDTNNDQQFESSIRQTWANINNGEELDDVESVGTGVPIANPGTSAVLPIADAPYLVSSLYSHDDDSPLLSHQWKLEVSPPGSELSFEPINQPFFIFEPDVLGEYVYSVVVSDGENSSKVGVKFEVENVVIFGFGSNSSELSPGLEVVETFDGNQYQYDISAASAIDPSATFIDLNWNLRTPGFGSTASLPTDPGGEENQFGSDPLFEGTHEIRASGVGLSQSTDISFTSGGVVQDFFADIELDGALKSVVNADINNDGFEDFAGIATTDRNQALEEVFVYLSQGDGSYALHQQLDAGTEQLTIEDVNGDGRPDLVTLLPINEPQFNSDYEIRFSLQDENGNFGEFSSLSIADSLSSQFSAVVASGSGNLDSDPENEYWVLLEGRREFQPNVPDVEPQLLVWEANGFSASPSVRNLNSFDVLENNNNALDNNADVTTVAVSDVNDDGIDDVVLALTGFGATPVITHVWENTGDGFELLSSMASRLRSVQEVLVFDQNSDSLEDIVLLSNNQINTFNATESGDFDEAPFDENPFSDLRLDLVDVADFDLDGEIDILSSGRFRAGIAHNDEGNYRGISITANSDMPFDAEEISVFDYNLDGFPDIVAPNDSGIRVYLGGLRSFSTSVE</sequence>
<evidence type="ECO:0000313" key="3">
    <source>
        <dbReference type="EMBL" id="GAA6167989.1"/>
    </source>
</evidence>
<organism evidence="3 4">
    <name type="scientific">Sessilibacter corallicola</name>
    <dbReference type="NCBI Taxonomy" id="2904075"/>
    <lineage>
        <taxon>Bacteria</taxon>
        <taxon>Pseudomonadati</taxon>
        <taxon>Pseudomonadota</taxon>
        <taxon>Gammaproteobacteria</taxon>
        <taxon>Cellvibrionales</taxon>
        <taxon>Cellvibrionaceae</taxon>
        <taxon>Sessilibacter</taxon>
    </lineage>
</organism>
<name>A0ABQ0A8L4_9GAMM</name>
<evidence type="ECO:0008006" key="5">
    <source>
        <dbReference type="Google" id="ProtNLM"/>
    </source>
</evidence>
<reference evidence="3 4" key="1">
    <citation type="submission" date="2024-04" db="EMBL/GenBank/DDBJ databases">
        <title>Draft genome sequence of Sessilibacter corallicola NBRC 116591.</title>
        <authorList>
            <person name="Miyakawa T."/>
            <person name="Kusuya Y."/>
            <person name="Miura T."/>
        </authorList>
    </citation>
    <scope>NUCLEOTIDE SEQUENCE [LARGE SCALE GENOMIC DNA]</scope>
    <source>
        <strain evidence="3 4">KU-00831-HH</strain>
    </source>
</reference>
<dbReference type="SUPFAM" id="SSF69318">
    <property type="entry name" value="Integrin alpha N-terminal domain"/>
    <property type="match status" value="2"/>
</dbReference>
<evidence type="ECO:0000256" key="2">
    <source>
        <dbReference type="SAM" id="SignalP"/>
    </source>
</evidence>
<evidence type="ECO:0000256" key="1">
    <source>
        <dbReference type="ARBA" id="ARBA00022729"/>
    </source>
</evidence>
<dbReference type="Gene3D" id="2.60.40.10">
    <property type="entry name" value="Immunoglobulins"/>
    <property type="match status" value="1"/>
</dbReference>
<protein>
    <recommendedName>
        <fullName evidence="5">VCBS repeat-containing protein</fullName>
    </recommendedName>
</protein>
<comment type="caution">
    <text evidence="3">The sequence shown here is derived from an EMBL/GenBank/DDBJ whole genome shotgun (WGS) entry which is preliminary data.</text>
</comment>
<dbReference type="PANTHER" id="PTHR46580">
    <property type="entry name" value="SENSOR KINASE-RELATED"/>
    <property type="match status" value="1"/>
</dbReference>
<dbReference type="InterPro" id="IPR013517">
    <property type="entry name" value="FG-GAP"/>
</dbReference>
<dbReference type="EMBL" id="BAABWN010000005">
    <property type="protein sequence ID" value="GAA6167989.1"/>
    <property type="molecule type" value="Genomic_DNA"/>
</dbReference>
<feature type="signal peptide" evidence="2">
    <location>
        <begin position="1"/>
        <end position="19"/>
    </location>
</feature>
<dbReference type="RefSeq" id="WP_353302645.1">
    <property type="nucleotide sequence ID" value="NZ_BAABWN010000005.1"/>
</dbReference>
<gene>
    <name evidence="3" type="ORF">NBRC116591_18000</name>
</gene>
<dbReference type="Proteomes" id="UP001465153">
    <property type="component" value="Unassembled WGS sequence"/>
</dbReference>
<keyword evidence="1 2" id="KW-0732">Signal</keyword>
<keyword evidence="4" id="KW-1185">Reference proteome</keyword>
<proteinExistence type="predicted"/>
<feature type="chain" id="PRO_5045671501" description="VCBS repeat-containing protein" evidence="2">
    <location>
        <begin position="20"/>
        <end position="903"/>
    </location>
</feature>
<dbReference type="PANTHER" id="PTHR46580:SF4">
    <property type="entry name" value="ATP_GTP-BINDING PROTEIN"/>
    <property type="match status" value="1"/>
</dbReference>
<dbReference type="InterPro" id="IPR013783">
    <property type="entry name" value="Ig-like_fold"/>
</dbReference>
<accession>A0ABQ0A8L4</accession>
<dbReference type="InterPro" id="IPR028994">
    <property type="entry name" value="Integrin_alpha_N"/>
</dbReference>
<dbReference type="Gene3D" id="2.130.10.130">
    <property type="entry name" value="Integrin alpha, N-terminal"/>
    <property type="match status" value="1"/>
</dbReference>
<dbReference type="Pfam" id="PF13517">
    <property type="entry name" value="FG-GAP_3"/>
    <property type="match status" value="1"/>
</dbReference>
<evidence type="ECO:0000313" key="4">
    <source>
        <dbReference type="Proteomes" id="UP001465153"/>
    </source>
</evidence>
<dbReference type="PROSITE" id="PS51257">
    <property type="entry name" value="PROKAR_LIPOPROTEIN"/>
    <property type="match status" value="1"/>
</dbReference>